<dbReference type="EMBL" id="KL363190">
    <property type="protein sequence ID" value="KFD57185.1"/>
    <property type="molecule type" value="Genomic_DNA"/>
</dbReference>
<dbReference type="GO" id="GO:0003723">
    <property type="term" value="F:RNA binding"/>
    <property type="evidence" value="ECO:0007669"/>
    <property type="project" value="TreeGrafter"/>
</dbReference>
<name>A0A085N1M8_9BILA</name>
<evidence type="ECO:0000256" key="2">
    <source>
        <dbReference type="ARBA" id="ARBA00012388"/>
    </source>
</evidence>
<dbReference type="SMART" id="SM01153">
    <property type="entry name" value="DUF1693"/>
    <property type="match status" value="1"/>
</dbReference>
<comment type="similarity">
    <text evidence="1">Belongs to the TENT family.</text>
</comment>
<dbReference type="EC" id="2.7.7.19" evidence="2"/>
<dbReference type="PANTHER" id="PTHR12974:SF36">
    <property type="entry name" value="POLYNUCLEOTIDE ADENYLYLTRANSFERASE"/>
    <property type="match status" value="1"/>
</dbReference>
<accession>A0A085N1M8</accession>
<organism evidence="7">
    <name type="scientific">Trichuris suis</name>
    <name type="common">pig whipworm</name>
    <dbReference type="NCBI Taxonomy" id="68888"/>
    <lineage>
        <taxon>Eukaryota</taxon>
        <taxon>Metazoa</taxon>
        <taxon>Ecdysozoa</taxon>
        <taxon>Nematoda</taxon>
        <taxon>Enoplea</taxon>
        <taxon>Dorylaimia</taxon>
        <taxon>Trichinellida</taxon>
        <taxon>Trichuridae</taxon>
        <taxon>Trichuris</taxon>
    </lineage>
</organism>
<dbReference type="InterPro" id="IPR012937">
    <property type="entry name" value="TET5"/>
</dbReference>
<evidence type="ECO:0000313" key="8">
    <source>
        <dbReference type="Proteomes" id="UP000030764"/>
    </source>
</evidence>
<comment type="catalytic activity">
    <reaction evidence="4">
        <text>RNA(n) + ATP = RNA(n)-3'-adenine ribonucleotide + diphosphate</text>
        <dbReference type="Rhea" id="RHEA:11332"/>
        <dbReference type="Rhea" id="RHEA-COMP:14527"/>
        <dbReference type="Rhea" id="RHEA-COMP:17347"/>
        <dbReference type="ChEBI" id="CHEBI:30616"/>
        <dbReference type="ChEBI" id="CHEBI:33019"/>
        <dbReference type="ChEBI" id="CHEBI:140395"/>
        <dbReference type="ChEBI" id="CHEBI:173115"/>
        <dbReference type="EC" id="2.7.7.19"/>
    </reaction>
    <physiologicalReaction direction="left-to-right" evidence="4">
        <dbReference type="Rhea" id="RHEA:11333"/>
    </physiologicalReaction>
</comment>
<feature type="region of interest" description="Disordered" evidence="5">
    <location>
        <begin position="372"/>
        <end position="399"/>
    </location>
</feature>
<dbReference type="GO" id="GO:1990817">
    <property type="term" value="F:poly(A) RNA polymerase activity"/>
    <property type="evidence" value="ECO:0007669"/>
    <property type="project" value="UniProtKB-EC"/>
</dbReference>
<reference evidence="7 8" key="1">
    <citation type="journal article" date="2014" name="Nat. Genet.">
        <title>Genome and transcriptome of the porcine whipworm Trichuris suis.</title>
        <authorList>
            <person name="Jex A.R."/>
            <person name="Nejsum P."/>
            <person name="Schwarz E.M."/>
            <person name="Hu L."/>
            <person name="Young N.D."/>
            <person name="Hall R.S."/>
            <person name="Korhonen P.K."/>
            <person name="Liao S."/>
            <person name="Thamsborg S."/>
            <person name="Xia J."/>
            <person name="Xu P."/>
            <person name="Wang S."/>
            <person name="Scheerlinck J.P."/>
            <person name="Hofmann A."/>
            <person name="Sternberg P.W."/>
            <person name="Wang J."/>
            <person name="Gasser R.B."/>
        </authorList>
    </citation>
    <scope>NUCLEOTIDE SEQUENCE [LARGE SCALE GENOMIC DNA]</scope>
    <source>
        <strain evidence="7">DCEP-RM93F</strain>
        <strain evidence="6">DCEP-RM93M</strain>
    </source>
</reference>
<gene>
    <name evidence="6" type="ORF">M513_02070</name>
    <name evidence="7" type="ORF">M514_02070</name>
</gene>
<dbReference type="Proteomes" id="UP000030758">
    <property type="component" value="Unassembled WGS sequence"/>
</dbReference>
<dbReference type="Pfam" id="PF07984">
    <property type="entry name" value="NTP_transf_7"/>
    <property type="match status" value="1"/>
</dbReference>
<evidence type="ECO:0000256" key="5">
    <source>
        <dbReference type="SAM" id="MobiDB-lite"/>
    </source>
</evidence>
<dbReference type="PANTHER" id="PTHR12974">
    <property type="entry name" value="PRION-LIKE- Q/N-RICH -DOMAIN-BEARING PROTEIN PROTEIN 44"/>
    <property type="match status" value="1"/>
</dbReference>
<keyword evidence="8" id="KW-1185">Reference proteome</keyword>
<evidence type="ECO:0000256" key="3">
    <source>
        <dbReference type="ARBA" id="ARBA00022679"/>
    </source>
</evidence>
<evidence type="ECO:0000256" key="4">
    <source>
        <dbReference type="ARBA" id="ARBA00047933"/>
    </source>
</evidence>
<dbReference type="AlphaFoldDB" id="A0A085N1M8"/>
<dbReference type="GO" id="GO:0048255">
    <property type="term" value="P:mRNA stabilization"/>
    <property type="evidence" value="ECO:0007669"/>
    <property type="project" value="TreeGrafter"/>
</dbReference>
<evidence type="ECO:0000313" key="7">
    <source>
        <dbReference type="EMBL" id="KFD63374.1"/>
    </source>
</evidence>
<evidence type="ECO:0000256" key="1">
    <source>
        <dbReference type="ARBA" id="ARBA00007631"/>
    </source>
</evidence>
<dbReference type="EMBL" id="KL367575">
    <property type="protein sequence ID" value="KFD63374.1"/>
    <property type="molecule type" value="Genomic_DNA"/>
</dbReference>
<sequence>MHPEATRSTKASQAFLNVVQMHEVMSEKCQVHGRGNFPTLEISLRDLVNVVLARLQHCDVSVREVKMNGGAASHILSSADLPFNDIDLIFVADLSAPKQFDTIKECVLDSLLEFLPEGISRAKISRTAMKDAYVRKMVKVSDEDLWSLISLNNNAGRSLELKFVHRMRRQFEFSVDSFQIHLTNLLNIANDDEHFGAAISAGECPVEVLVESVFGDFLLAYYHLNNRLIDTKQPELIRGGGLLKYCQLLAQQYQPASPSKRWRQTERYMCSRFFIDFPTIVEQQRKLQSYLDNHFQEDWKAKYDFLGVLYRVVDESTVCLMNHDLRLTLSTIENFMYQVSMTPLYHCGPSPHGQPPQAATMVSIAAVARPQQPPIGEKEQHAPSSGNNGAGGSGAHQPKQTLLYVPKNASYWVSVM</sequence>
<keyword evidence="3" id="KW-0808">Transferase</keyword>
<evidence type="ECO:0000313" key="6">
    <source>
        <dbReference type="EMBL" id="KFD57185.1"/>
    </source>
</evidence>
<dbReference type="Proteomes" id="UP000030764">
    <property type="component" value="Unassembled WGS sequence"/>
</dbReference>
<protein>
    <recommendedName>
        <fullName evidence="2">polynucleotide adenylyltransferase</fullName>
        <ecNumber evidence="2">2.7.7.19</ecNumber>
    </recommendedName>
</protein>
<proteinExistence type="inferred from homology"/>